<dbReference type="Pfam" id="PF00984">
    <property type="entry name" value="UDPG_MGDP_dh"/>
    <property type="match status" value="1"/>
</dbReference>
<evidence type="ECO:0000256" key="3">
    <source>
        <dbReference type="PIRNR" id="PIRNR000124"/>
    </source>
</evidence>
<feature type="domain" description="UDP-glucose/GDP-mannose dehydrogenase C-terminal" evidence="4">
    <location>
        <begin position="327"/>
        <end position="422"/>
    </location>
</feature>
<dbReference type="Pfam" id="PF03720">
    <property type="entry name" value="UDPG_MGDP_dh_C"/>
    <property type="match status" value="1"/>
</dbReference>
<dbReference type="InterPro" id="IPR001732">
    <property type="entry name" value="UDP-Glc/GDP-Man_DH_N"/>
</dbReference>
<evidence type="ECO:0000256" key="2">
    <source>
        <dbReference type="ARBA" id="ARBA00023027"/>
    </source>
</evidence>
<dbReference type="SUPFAM" id="SSF52413">
    <property type="entry name" value="UDP-glucose/GDP-mannose dehydrogenase C-terminal domain"/>
    <property type="match status" value="1"/>
</dbReference>
<gene>
    <name evidence="5" type="ORF">COY37_01010</name>
</gene>
<dbReference type="PANTHER" id="PTHR43491">
    <property type="entry name" value="UDP-N-ACETYL-D-MANNOSAMINE DEHYDROGENASE"/>
    <property type="match status" value="1"/>
</dbReference>
<dbReference type="InterPro" id="IPR028359">
    <property type="entry name" value="UDP_ManNAc/GlcNAc_DH"/>
</dbReference>
<organism evidence="5 6">
    <name type="scientific">Candidatus Aquicultor secundus</name>
    <dbReference type="NCBI Taxonomy" id="1973895"/>
    <lineage>
        <taxon>Bacteria</taxon>
        <taxon>Bacillati</taxon>
        <taxon>Actinomycetota</taxon>
        <taxon>Candidatus Aquicultoria</taxon>
        <taxon>Candidatus Aquicultorales</taxon>
        <taxon>Candidatus Aquicultoraceae</taxon>
        <taxon>Candidatus Aquicultor</taxon>
    </lineage>
</organism>
<dbReference type="NCBIfam" id="TIGR03026">
    <property type="entry name" value="NDP-sugDHase"/>
    <property type="match status" value="1"/>
</dbReference>
<keyword evidence="1" id="KW-0560">Oxidoreductase</keyword>
<comment type="similarity">
    <text evidence="3">Belongs to the UDP-glucose/GDP-mannose dehydrogenase family.</text>
</comment>
<comment type="caution">
    <text evidence="5">The sequence shown here is derived from an EMBL/GenBank/DDBJ whole genome shotgun (WGS) entry which is preliminary data.</text>
</comment>
<evidence type="ECO:0000313" key="5">
    <source>
        <dbReference type="EMBL" id="PIZ42059.1"/>
    </source>
</evidence>
<dbReference type="PANTHER" id="PTHR43491:SF1">
    <property type="entry name" value="UDP-N-ACETYL-D-MANNOSAMINE DEHYDROGENASE"/>
    <property type="match status" value="1"/>
</dbReference>
<evidence type="ECO:0000259" key="4">
    <source>
        <dbReference type="SMART" id="SM00984"/>
    </source>
</evidence>
<dbReference type="InterPro" id="IPR036220">
    <property type="entry name" value="UDP-Glc/GDP-Man_DH_C_sf"/>
</dbReference>
<evidence type="ECO:0000256" key="1">
    <source>
        <dbReference type="ARBA" id="ARBA00023002"/>
    </source>
</evidence>
<evidence type="ECO:0000313" key="6">
    <source>
        <dbReference type="Proteomes" id="UP000230956"/>
    </source>
</evidence>
<dbReference type="Proteomes" id="UP000230956">
    <property type="component" value="Unassembled WGS sequence"/>
</dbReference>
<dbReference type="SUPFAM" id="SSF48179">
    <property type="entry name" value="6-phosphogluconate dehydrogenase C-terminal domain-like"/>
    <property type="match status" value="1"/>
</dbReference>
<dbReference type="AlphaFoldDB" id="A0A2M7TAN9"/>
<dbReference type="Gene3D" id="3.40.50.720">
    <property type="entry name" value="NAD(P)-binding Rossmann-like Domain"/>
    <property type="match status" value="2"/>
</dbReference>
<dbReference type="InterPro" id="IPR008927">
    <property type="entry name" value="6-PGluconate_DH-like_C_sf"/>
</dbReference>
<dbReference type="RefSeq" id="WP_286678555.1">
    <property type="nucleotide sequence ID" value="NZ_MNXI01000091.1"/>
</dbReference>
<dbReference type="SMART" id="SM00984">
    <property type="entry name" value="UDPG_MGDP_dh_C"/>
    <property type="match status" value="1"/>
</dbReference>
<dbReference type="SUPFAM" id="SSF51735">
    <property type="entry name" value="NAD(P)-binding Rossmann-fold domains"/>
    <property type="match status" value="1"/>
</dbReference>
<dbReference type="PIRSF" id="PIRSF500136">
    <property type="entry name" value="UDP_ManNAc_DH"/>
    <property type="match status" value="1"/>
</dbReference>
<dbReference type="EMBL" id="PFNG01000030">
    <property type="protein sequence ID" value="PIZ42059.1"/>
    <property type="molecule type" value="Genomic_DNA"/>
</dbReference>
<protein>
    <submittedName>
        <fullName evidence="5">UDP-N-acetyl-D-glucosamine dehydrogenase</fullName>
    </submittedName>
</protein>
<dbReference type="InterPro" id="IPR014027">
    <property type="entry name" value="UDP-Glc/GDP-Man_DH_C"/>
</dbReference>
<dbReference type="GO" id="GO:0016616">
    <property type="term" value="F:oxidoreductase activity, acting on the CH-OH group of donors, NAD or NADP as acceptor"/>
    <property type="evidence" value="ECO:0007669"/>
    <property type="project" value="InterPro"/>
</dbReference>
<keyword evidence="2" id="KW-0520">NAD</keyword>
<dbReference type="InterPro" id="IPR017476">
    <property type="entry name" value="UDP-Glc/GDP-Man"/>
</dbReference>
<dbReference type="InterPro" id="IPR014026">
    <property type="entry name" value="UDP-Glc/GDP-Man_DH_dimer"/>
</dbReference>
<name>A0A2M7TAN9_9ACTN</name>
<dbReference type="GO" id="GO:0000271">
    <property type="term" value="P:polysaccharide biosynthetic process"/>
    <property type="evidence" value="ECO:0007669"/>
    <property type="project" value="InterPro"/>
</dbReference>
<dbReference type="Pfam" id="PF03721">
    <property type="entry name" value="UDPG_MGDP_dh_N"/>
    <property type="match status" value="1"/>
</dbReference>
<dbReference type="InterPro" id="IPR036291">
    <property type="entry name" value="NAD(P)-bd_dom_sf"/>
</dbReference>
<dbReference type="GO" id="GO:0051287">
    <property type="term" value="F:NAD binding"/>
    <property type="evidence" value="ECO:0007669"/>
    <property type="project" value="InterPro"/>
</dbReference>
<proteinExistence type="inferred from homology"/>
<dbReference type="PIRSF" id="PIRSF000124">
    <property type="entry name" value="UDPglc_GDPman_dh"/>
    <property type="match status" value="1"/>
</dbReference>
<reference evidence="6" key="1">
    <citation type="submission" date="2017-09" db="EMBL/GenBank/DDBJ databases">
        <title>Depth-based differentiation of microbial function through sediment-hosted aquifers and enrichment of novel symbionts in the deep terrestrial subsurface.</title>
        <authorList>
            <person name="Probst A.J."/>
            <person name="Ladd B."/>
            <person name="Jarett J.K."/>
            <person name="Geller-Mcgrath D.E."/>
            <person name="Sieber C.M.K."/>
            <person name="Emerson J.B."/>
            <person name="Anantharaman K."/>
            <person name="Thomas B.C."/>
            <person name="Malmstrom R."/>
            <person name="Stieglmeier M."/>
            <person name="Klingl A."/>
            <person name="Woyke T."/>
            <person name="Ryan C.M."/>
            <person name="Banfield J.F."/>
        </authorList>
    </citation>
    <scope>NUCLEOTIDE SEQUENCE [LARGE SCALE GENOMIC DNA]</scope>
</reference>
<sequence length="431" mass="47462">MSLADRINEKTARVGIIGMGYVGLPLAITIAEAGLKVTGIDLDKEKVAMINKGESYIPDVDQAAIKELVDTGRFDATADFSALARMDVISICVPTPLNEMHEPDISYVRAAATEIAKFLKQDQLVILESTTYPGTTEEVVLPMLEESGLTVGQGFYLAFSPERVDPGNKTYGIDNTPKVVGGVTEGCTEHARSFYSQFVKMVVPVSSTKAAEMTKLLENIFRCVNIALVNELMLLCDRMDINIWEVIEAAASKPFGFMPFLPGPGLGGHCIPIDPFYLSWKARQYDFHTEFIELAGKTNESIPYYVVSKVGEALNEHEKSIKGSNVLVLGLAYKKDIGDTRESPALKVISLLEKRGAHILYHDPYVDEQIIDTKTYTSVELTPDIVTKSDCVLVVTDHTEVDYNMVADNAKLIVDTRNKLKSLMGSHIVRI</sequence>
<accession>A0A2M7TAN9</accession>
<dbReference type="GO" id="GO:0016628">
    <property type="term" value="F:oxidoreductase activity, acting on the CH-CH group of donors, NAD or NADP as acceptor"/>
    <property type="evidence" value="ECO:0007669"/>
    <property type="project" value="InterPro"/>
</dbReference>